<dbReference type="Proteomes" id="UP000003295">
    <property type="component" value="Unassembled WGS sequence"/>
</dbReference>
<sequence length="44" mass="5056">MSMPTVLPYLFCKGDSQLERNSEEEERSRAAQIRECRLAKPITA</sequence>
<organism evidence="1 2">
    <name type="scientific">Collinsella intestinalis DSM 13280</name>
    <dbReference type="NCBI Taxonomy" id="521003"/>
    <lineage>
        <taxon>Bacteria</taxon>
        <taxon>Bacillati</taxon>
        <taxon>Actinomycetota</taxon>
        <taxon>Coriobacteriia</taxon>
        <taxon>Coriobacteriales</taxon>
        <taxon>Coriobacteriaceae</taxon>
        <taxon>Collinsella</taxon>
    </lineage>
</organism>
<accession>C4F9Z7</accession>
<comment type="caution">
    <text evidence="1">The sequence shown here is derived from an EMBL/GenBank/DDBJ whole genome shotgun (WGS) entry which is preliminary data.</text>
</comment>
<dbReference type="AlphaFoldDB" id="C4F9Z7"/>
<dbReference type="HOGENOM" id="CLU_3214861_0_0_11"/>
<evidence type="ECO:0000313" key="2">
    <source>
        <dbReference type="Proteomes" id="UP000003295"/>
    </source>
</evidence>
<protein>
    <submittedName>
        <fullName evidence="1">Uncharacterized protein</fullName>
    </submittedName>
</protein>
<dbReference type="EMBL" id="ABXH02000016">
    <property type="protein sequence ID" value="EEP44306.1"/>
    <property type="molecule type" value="Genomic_DNA"/>
</dbReference>
<proteinExistence type="predicted"/>
<reference evidence="1 2" key="1">
    <citation type="submission" date="2009-04" db="EMBL/GenBank/DDBJ databases">
        <authorList>
            <person name="Weinstock G."/>
            <person name="Sodergren E."/>
            <person name="Clifton S."/>
            <person name="Fulton L."/>
            <person name="Fulton B."/>
            <person name="Courtney L."/>
            <person name="Fronick C."/>
            <person name="Harrison M."/>
            <person name="Strong C."/>
            <person name="Farmer C."/>
            <person name="Delahaunty K."/>
            <person name="Markovic C."/>
            <person name="Hall O."/>
            <person name="Minx P."/>
            <person name="Tomlinson C."/>
            <person name="Mitreva M."/>
            <person name="Nelson J."/>
            <person name="Hou S."/>
            <person name="Wollam A."/>
            <person name="Pepin K.H."/>
            <person name="Johnson M."/>
            <person name="Bhonagiri V."/>
            <person name="Nash W.E."/>
            <person name="Warren W."/>
            <person name="Chinwalla A."/>
            <person name="Mardis E.R."/>
            <person name="Wilson R.K."/>
        </authorList>
    </citation>
    <scope>NUCLEOTIDE SEQUENCE [LARGE SCALE GENOMIC DNA]</scope>
    <source>
        <strain evidence="1 2">DSM 13280</strain>
    </source>
</reference>
<gene>
    <name evidence="1" type="ORF">COLINT_02882</name>
</gene>
<evidence type="ECO:0000313" key="1">
    <source>
        <dbReference type="EMBL" id="EEP44306.1"/>
    </source>
</evidence>
<name>C4F9Z7_9ACTN</name>